<feature type="compositionally biased region" description="Low complexity" evidence="3">
    <location>
        <begin position="325"/>
        <end position="356"/>
    </location>
</feature>
<feature type="compositionally biased region" description="Low complexity" evidence="3">
    <location>
        <begin position="265"/>
        <end position="281"/>
    </location>
</feature>
<dbReference type="GO" id="GO:0005524">
    <property type="term" value="F:ATP binding"/>
    <property type="evidence" value="ECO:0007669"/>
    <property type="project" value="UniProtKB-KW"/>
</dbReference>
<dbReference type="PRINTS" id="PR01217">
    <property type="entry name" value="PRICHEXTENSN"/>
</dbReference>
<feature type="region of interest" description="Disordered" evidence="3">
    <location>
        <begin position="314"/>
        <end position="362"/>
    </location>
</feature>
<proteinExistence type="predicted"/>
<sequence length="813" mass="89918">MSCFLEILKCILCCEDEDIGIIDNRTSSRDAFSRTYNTYHRSSSIGESYRSSQIWSYPTSSLSSSPGNEWLYNIHSSTTSTKPSQSSVKPVLYPPSPLPSFKTSFTAQKPSPSPKGLTPPKSTTPSPKPSSSSSKPCPSLKPTLSELGKGKYKPVYPKDALPIYMIPKDIEDLIKRDIVPEVLGLTSPKPTTPSPKPSSSSFKPSPSLKPTLSELGKGKYKAVYPKDALPIYMIPKDIEDLIKRDIVPEVLGLTSPKPTTPSPKPSSSSFKPSPSLKPTLSELGKGKYKTLNPEDTLPIKPVLYPPSPLPSFKTSFMAQKPSPSPKGLTPPKSTTPSPKPSSSSSKPCPSLKPTLSELGKGKYKTVDPKDTLPIYIIPKAIEDLIKRDIVPKVLKKPFSASTYREFFAALLYAEDIYIEKWGSFALENVSMELHSATIYQKSGGNKHSKASEKMDDKTFAVFKKDSLSNTQPFLLSRDFVFAKRVGKETKPFQGVIYRVVKSTSILVEFGEEFHSQHDSTCRYNISFSFNRVCLKRAHQAIAAASASLIGKFLFPNSFSQHPMHNSEYYNLYDRNLNLDEKSAVHRILNIQGPPPFLVKGPLCTTFNGNSESISKQLSRTGLVVKEAVLQTYRRHPQSKILVCAPINSTCDVLTRSLKIDIPASDIFRANAAFREIEGVPIDILPSCLYKRDAECFSCPSLHKLREFRVIFSTFASSYRLYNAGISAGHFSHIFLVDASSATEPETLVALANFADDSTTVIVTGAPGNRSSTVRSDIARQKGLRISYFERLYKLSPFKNDDPMFIAQLKDRSL</sequence>
<evidence type="ECO:0000313" key="6">
    <source>
        <dbReference type="Proteomes" id="UP000323506"/>
    </source>
</evidence>
<dbReference type="AlphaFoldDB" id="A0A5D2DKF9"/>
<keyword evidence="6" id="KW-1185">Reference proteome</keyword>
<dbReference type="PANTHER" id="PTHR45418:SF5">
    <property type="entry name" value="BRCA2-INTERACTING PROTEIN-LIKE-RELATED"/>
    <property type="match status" value="1"/>
</dbReference>
<reference evidence="5 6" key="1">
    <citation type="submission" date="2019-06" db="EMBL/GenBank/DDBJ databases">
        <title>WGS assembly of Gossypium darwinii.</title>
        <authorList>
            <person name="Chen Z.J."/>
            <person name="Sreedasyam A."/>
            <person name="Ando A."/>
            <person name="Song Q."/>
            <person name="De L."/>
            <person name="Hulse-Kemp A."/>
            <person name="Ding M."/>
            <person name="Ye W."/>
            <person name="Kirkbride R."/>
            <person name="Jenkins J."/>
            <person name="Plott C."/>
            <person name="Lovell J."/>
            <person name="Lin Y.-M."/>
            <person name="Vaughn R."/>
            <person name="Liu B."/>
            <person name="Li W."/>
            <person name="Simpson S."/>
            <person name="Scheffler B."/>
            <person name="Saski C."/>
            <person name="Grover C."/>
            <person name="Hu G."/>
            <person name="Conover J."/>
            <person name="Carlson J."/>
            <person name="Shu S."/>
            <person name="Boston L."/>
            <person name="Williams M."/>
            <person name="Peterson D."/>
            <person name="Mcgee K."/>
            <person name="Jones D."/>
            <person name="Wendel J."/>
            <person name="Stelly D."/>
            <person name="Grimwood J."/>
            <person name="Schmutz J."/>
        </authorList>
    </citation>
    <scope>NUCLEOTIDE SEQUENCE [LARGE SCALE GENOMIC DNA]</scope>
    <source>
        <strain evidence="5">1808015.09</strain>
    </source>
</reference>
<evidence type="ECO:0000256" key="1">
    <source>
        <dbReference type="ARBA" id="ARBA00004496"/>
    </source>
</evidence>
<evidence type="ECO:0000256" key="2">
    <source>
        <dbReference type="ARBA" id="ARBA00022490"/>
    </source>
</evidence>
<evidence type="ECO:0000313" key="5">
    <source>
        <dbReference type="EMBL" id="TYG81580.1"/>
    </source>
</evidence>
<evidence type="ECO:0000259" key="4">
    <source>
        <dbReference type="Pfam" id="PF21634"/>
    </source>
</evidence>
<name>A0A5D2DKF9_GOSDA</name>
<feature type="compositionally biased region" description="Low complexity" evidence="3">
    <location>
        <begin position="197"/>
        <end position="213"/>
    </location>
</feature>
<dbReference type="Gene3D" id="3.40.50.300">
    <property type="entry name" value="P-loop containing nucleotide triphosphate hydrolases"/>
    <property type="match status" value="1"/>
</dbReference>
<dbReference type="GO" id="GO:0005737">
    <property type="term" value="C:cytoplasm"/>
    <property type="evidence" value="ECO:0007669"/>
    <property type="project" value="UniProtKB-SubCell"/>
</dbReference>
<dbReference type="GO" id="GO:0004386">
    <property type="term" value="F:helicase activity"/>
    <property type="evidence" value="ECO:0007669"/>
    <property type="project" value="UniProtKB-KW"/>
</dbReference>
<keyword evidence="2" id="KW-0963">Cytoplasm</keyword>
<gene>
    <name evidence="5" type="ORF">ES288_D01G016800v1</name>
</gene>
<evidence type="ECO:0000256" key="3">
    <source>
        <dbReference type="SAM" id="MobiDB-lite"/>
    </source>
</evidence>
<dbReference type="Pfam" id="PF21634">
    <property type="entry name" value="MOV-10_beta-barrel"/>
    <property type="match status" value="1"/>
</dbReference>
<dbReference type="GO" id="GO:0016787">
    <property type="term" value="F:hydrolase activity"/>
    <property type="evidence" value="ECO:0007669"/>
    <property type="project" value="UniProtKB-KW"/>
</dbReference>
<accession>A0A5D2DKF9</accession>
<comment type="subcellular location">
    <subcellularLocation>
        <location evidence="1">Cytoplasm</location>
    </subcellularLocation>
</comment>
<feature type="domain" description="Helicase MOV-10-like beta-barrel" evidence="4">
    <location>
        <begin position="455"/>
        <end position="527"/>
    </location>
</feature>
<feature type="region of interest" description="Disordered" evidence="3">
    <location>
        <begin position="102"/>
        <end position="145"/>
    </location>
</feature>
<dbReference type="InterPro" id="IPR027417">
    <property type="entry name" value="P-loop_NTPase"/>
</dbReference>
<feature type="compositionally biased region" description="Low complexity" evidence="3">
    <location>
        <begin position="114"/>
        <end position="145"/>
    </location>
</feature>
<dbReference type="PANTHER" id="PTHR45418">
    <property type="entry name" value="CANCER/TESTIS ANTIGEN 55"/>
    <property type="match status" value="1"/>
</dbReference>
<dbReference type="Proteomes" id="UP000323506">
    <property type="component" value="Chromosome D01"/>
</dbReference>
<feature type="region of interest" description="Disordered" evidence="3">
    <location>
        <begin position="185"/>
        <end position="216"/>
    </location>
</feature>
<dbReference type="InterPro" id="IPR049080">
    <property type="entry name" value="MOV-10-like_beta-barrel"/>
</dbReference>
<dbReference type="EMBL" id="CM017701">
    <property type="protein sequence ID" value="TYG81580.1"/>
    <property type="molecule type" value="Genomic_DNA"/>
</dbReference>
<organism evidence="5 6">
    <name type="scientific">Gossypium darwinii</name>
    <name type="common">Darwin's cotton</name>
    <name type="synonym">Gossypium barbadense var. darwinii</name>
    <dbReference type="NCBI Taxonomy" id="34276"/>
    <lineage>
        <taxon>Eukaryota</taxon>
        <taxon>Viridiplantae</taxon>
        <taxon>Streptophyta</taxon>
        <taxon>Embryophyta</taxon>
        <taxon>Tracheophyta</taxon>
        <taxon>Spermatophyta</taxon>
        <taxon>Magnoliopsida</taxon>
        <taxon>eudicotyledons</taxon>
        <taxon>Gunneridae</taxon>
        <taxon>Pentapetalae</taxon>
        <taxon>rosids</taxon>
        <taxon>malvids</taxon>
        <taxon>Malvales</taxon>
        <taxon>Malvaceae</taxon>
        <taxon>Malvoideae</taxon>
        <taxon>Gossypium</taxon>
    </lineage>
</organism>
<protein>
    <recommendedName>
        <fullName evidence="4">Helicase MOV-10-like beta-barrel domain-containing protein</fullName>
    </recommendedName>
</protein>
<feature type="region of interest" description="Disordered" evidence="3">
    <location>
        <begin position="253"/>
        <end position="299"/>
    </location>
</feature>